<dbReference type="InterPro" id="IPR006179">
    <property type="entry name" value="5_nucleotidase/apyrase"/>
</dbReference>
<dbReference type="PRINTS" id="PR01607">
    <property type="entry name" value="APYRASEFAMLY"/>
</dbReference>
<evidence type="ECO:0000313" key="2">
    <source>
        <dbReference type="EMBL" id="MEN3322445.1"/>
    </source>
</evidence>
<dbReference type="SUPFAM" id="SSF55816">
    <property type="entry name" value="5'-nucleotidase (syn. UDP-sugar hydrolase), C-terminal domain"/>
    <property type="match status" value="1"/>
</dbReference>
<keyword evidence="3" id="KW-1185">Reference proteome</keyword>
<protein>
    <submittedName>
        <fullName evidence="2">5'-nucleotidase</fullName>
        <ecNumber evidence="2">3.1.3.5</ecNumber>
    </submittedName>
</protein>
<dbReference type="Proteomes" id="UP001416393">
    <property type="component" value="Unassembled WGS sequence"/>
</dbReference>
<dbReference type="Gene3D" id="3.90.780.10">
    <property type="entry name" value="5'-Nucleotidase, C-terminal domain"/>
    <property type="match status" value="1"/>
</dbReference>
<reference evidence="2 3" key="1">
    <citation type="submission" date="2024-01" db="EMBL/GenBank/DDBJ databases">
        <title>Mariniflexile litorale sp. nov., isolated from the shallow sediments of the Sea of Japan.</title>
        <authorList>
            <person name="Romanenko L."/>
            <person name="Bystritskaya E."/>
            <person name="Isaeva M."/>
        </authorList>
    </citation>
    <scope>NUCLEOTIDE SEQUENCE [LARGE SCALE GENOMIC DNA]</scope>
    <source>
        <strain evidence="2 3">KCTC 32427</strain>
    </source>
</reference>
<dbReference type="Pfam" id="PF02872">
    <property type="entry name" value="5_nucleotid_C"/>
    <property type="match status" value="1"/>
</dbReference>
<dbReference type="PANTHER" id="PTHR11575">
    <property type="entry name" value="5'-NUCLEOTIDASE-RELATED"/>
    <property type="match status" value="1"/>
</dbReference>
<feature type="domain" description="5'-Nucleotidase C-terminal" evidence="1">
    <location>
        <begin position="78"/>
        <end position="206"/>
    </location>
</feature>
<dbReference type="InterPro" id="IPR008334">
    <property type="entry name" value="5'-Nucleotdase_C"/>
</dbReference>
<comment type="caution">
    <text evidence="2">The sequence shown here is derived from an EMBL/GenBank/DDBJ whole genome shotgun (WGS) entry which is preliminary data.</text>
</comment>
<dbReference type="PANTHER" id="PTHR11575:SF24">
    <property type="entry name" value="5'-NUCLEOTIDASE"/>
    <property type="match status" value="1"/>
</dbReference>
<name>A0ABV0A882_9FLAO</name>
<evidence type="ECO:0000313" key="3">
    <source>
        <dbReference type="Proteomes" id="UP001416393"/>
    </source>
</evidence>
<dbReference type="GO" id="GO:0008253">
    <property type="term" value="F:5'-nucleotidase activity"/>
    <property type="evidence" value="ECO:0007669"/>
    <property type="project" value="UniProtKB-EC"/>
</dbReference>
<dbReference type="RefSeq" id="WP_346239990.1">
    <property type="nucleotide sequence ID" value="NZ_JAZHYP010000001.1"/>
</dbReference>
<accession>A0ABV0A882</accession>
<gene>
    <name evidence="2" type="ORF">VP395_01780</name>
</gene>
<dbReference type="InterPro" id="IPR036907">
    <property type="entry name" value="5'-Nucleotdase_C_sf"/>
</dbReference>
<sequence length="250" mass="28984">MRFTYLIYLLYILLFFNCKQPKAYVTKIEGKQIPITDSLAIDSEIEAFIKPYRTHIEKDLDSVLAYSVGTYTKTDGAFNTAIGNFMVDAVYDEANPIFKSRYDKNIDFVFLNFGSIRSIIPKGNVTTRNIFEIMPFDNDIYIVAYKGSQVLGLAKEIVENKQAHPISKIKIVIDKNYNLIKTTINNEEIDTSKTYYIAVSDYMYNSRVDFWLPNDGVYPLNYHIRNILIDHVKKIDTIEPVMDDRFTQIN</sequence>
<keyword evidence="2" id="KW-0378">Hydrolase</keyword>
<dbReference type="EC" id="3.1.3.5" evidence="2"/>
<dbReference type="EMBL" id="JAZHYP010000001">
    <property type="protein sequence ID" value="MEN3322445.1"/>
    <property type="molecule type" value="Genomic_DNA"/>
</dbReference>
<proteinExistence type="predicted"/>
<organism evidence="2 3">
    <name type="scientific">Mariniflexile soesokkakense</name>
    <dbReference type="NCBI Taxonomy" id="1343160"/>
    <lineage>
        <taxon>Bacteria</taxon>
        <taxon>Pseudomonadati</taxon>
        <taxon>Bacteroidota</taxon>
        <taxon>Flavobacteriia</taxon>
        <taxon>Flavobacteriales</taxon>
        <taxon>Flavobacteriaceae</taxon>
        <taxon>Mariniflexile</taxon>
    </lineage>
</organism>
<evidence type="ECO:0000259" key="1">
    <source>
        <dbReference type="Pfam" id="PF02872"/>
    </source>
</evidence>